<dbReference type="SMART" id="SM00226">
    <property type="entry name" value="LMWPc"/>
    <property type="match status" value="1"/>
</dbReference>
<dbReference type="SUPFAM" id="SSF52788">
    <property type="entry name" value="Phosphotyrosine protein phosphatases I"/>
    <property type="match status" value="1"/>
</dbReference>
<evidence type="ECO:0000313" key="2">
    <source>
        <dbReference type="Proteomes" id="UP000234752"/>
    </source>
</evidence>
<dbReference type="PANTHER" id="PTHR43428">
    <property type="entry name" value="ARSENATE REDUCTASE"/>
    <property type="match status" value="1"/>
</dbReference>
<protein>
    <submittedName>
        <fullName evidence="1">Protein-tyrosine-phosphatase</fullName>
    </submittedName>
</protein>
<dbReference type="Proteomes" id="UP000234752">
    <property type="component" value="Plasmid unnamed1"/>
</dbReference>
<dbReference type="AlphaFoldDB" id="A0A2K9NJ44"/>
<dbReference type="RefSeq" id="WP_102114584.1">
    <property type="nucleotide sequence ID" value="NZ_BMGN01000001.1"/>
</dbReference>
<dbReference type="OrthoDB" id="9793058at2"/>
<sequence length="165" mass="18464">MSPDRPFSVLFICRRNASRSLMAEGLLRKWGAGRFDTFSAGPEPRDEADPITLDLLRKVGVDTETLRPKRWDLFTGPDAPDLDFVFHVCEQSTALPQPAFTGNPMRVTWRFPDPLALEGSETERRALLNLVFGMVERRVKLLCALPDHRLARLTASDVSDIALAG</sequence>
<gene>
    <name evidence="1" type="ORF">C0V82_21880</name>
</gene>
<geneLocation type="plasmid" evidence="1 2">
    <name>unnamed1</name>
</geneLocation>
<evidence type="ECO:0000313" key="1">
    <source>
        <dbReference type="EMBL" id="AUN33061.1"/>
    </source>
</evidence>
<reference evidence="1 2" key="1">
    <citation type="submission" date="2017-12" db="EMBL/GenBank/DDBJ databases">
        <title>Genomes of bacteria within cyanobacterial aggregates.</title>
        <authorList>
            <person name="Cai H."/>
        </authorList>
    </citation>
    <scope>NUCLEOTIDE SEQUENCE [LARGE SCALE GENOMIC DNA]</scope>
    <source>
        <strain evidence="1 2">TH16</strain>
        <plasmid evidence="1 2">unnamed1</plasmid>
    </source>
</reference>
<keyword evidence="2" id="KW-1185">Reference proteome</keyword>
<proteinExistence type="predicted"/>
<name>A0A2K9NJ44_9PROT</name>
<dbReference type="InterPro" id="IPR023485">
    <property type="entry name" value="Ptyr_pPase"/>
</dbReference>
<dbReference type="InterPro" id="IPR036196">
    <property type="entry name" value="Ptyr_pPase_sf"/>
</dbReference>
<dbReference type="EMBL" id="CP025613">
    <property type="protein sequence ID" value="AUN33061.1"/>
    <property type="molecule type" value="Genomic_DNA"/>
</dbReference>
<dbReference type="KEGG" id="ncb:C0V82_21880"/>
<keyword evidence="1" id="KW-0614">Plasmid</keyword>
<dbReference type="PANTHER" id="PTHR43428:SF1">
    <property type="entry name" value="ARSENATE REDUCTASE"/>
    <property type="match status" value="1"/>
</dbReference>
<accession>A0A2K9NJ44</accession>
<dbReference type="Gene3D" id="3.40.50.2300">
    <property type="match status" value="1"/>
</dbReference>
<organism evidence="1 2">
    <name type="scientific">Niveispirillum cyanobacteriorum</name>
    <dbReference type="NCBI Taxonomy" id="1612173"/>
    <lineage>
        <taxon>Bacteria</taxon>
        <taxon>Pseudomonadati</taxon>
        <taxon>Pseudomonadota</taxon>
        <taxon>Alphaproteobacteria</taxon>
        <taxon>Rhodospirillales</taxon>
        <taxon>Azospirillaceae</taxon>
        <taxon>Niveispirillum</taxon>
    </lineage>
</organism>
<dbReference type="Pfam" id="PF01451">
    <property type="entry name" value="LMWPc"/>
    <property type="match status" value="1"/>
</dbReference>